<proteinExistence type="predicted"/>
<dbReference type="Proteomes" id="UP000232323">
    <property type="component" value="Unassembled WGS sequence"/>
</dbReference>
<evidence type="ECO:0000313" key="1">
    <source>
        <dbReference type="EMBL" id="GAX85490.1"/>
    </source>
</evidence>
<protein>
    <submittedName>
        <fullName evidence="1">Uncharacterized protein</fullName>
    </submittedName>
</protein>
<evidence type="ECO:0000313" key="2">
    <source>
        <dbReference type="Proteomes" id="UP000232323"/>
    </source>
</evidence>
<sequence length="166" mass="18099">MQNATILLVQRDMDMEDVLGPYPSTSGVVFDVLISDVKLDDLPLRISEALETQYLSKMATRQGPVKGIIYNTKDTTLRVLVTLPVSMRGVPEVSLQSEVVRINGVKASVSVSDTSKISYDDGNGGTIQKPCHFVGLNILGMDFLDRAGIELTINMKTNATTFTFPS</sequence>
<dbReference type="OrthoDB" id="422081at2759"/>
<dbReference type="AlphaFoldDB" id="A0A250XRQ8"/>
<comment type="caution">
    <text evidence="1">The sequence shown here is derived from an EMBL/GenBank/DDBJ whole genome shotgun (WGS) entry which is preliminary data.</text>
</comment>
<organism evidence="1 2">
    <name type="scientific">Chlamydomonas eustigma</name>
    <dbReference type="NCBI Taxonomy" id="1157962"/>
    <lineage>
        <taxon>Eukaryota</taxon>
        <taxon>Viridiplantae</taxon>
        <taxon>Chlorophyta</taxon>
        <taxon>core chlorophytes</taxon>
        <taxon>Chlorophyceae</taxon>
        <taxon>CS clade</taxon>
        <taxon>Chlamydomonadales</taxon>
        <taxon>Chlamydomonadaceae</taxon>
        <taxon>Chlamydomonas</taxon>
    </lineage>
</organism>
<accession>A0A250XRQ8</accession>
<gene>
    <name evidence="1" type="ORF">CEUSTIGMA_g12906.t1</name>
</gene>
<dbReference type="EMBL" id="BEGY01000172">
    <property type="protein sequence ID" value="GAX85490.1"/>
    <property type="molecule type" value="Genomic_DNA"/>
</dbReference>
<keyword evidence="2" id="KW-1185">Reference proteome</keyword>
<name>A0A250XRQ8_9CHLO</name>
<reference evidence="1 2" key="1">
    <citation type="submission" date="2017-08" db="EMBL/GenBank/DDBJ databases">
        <title>Acidophilic green algal genome provides insights into adaptation to an acidic environment.</title>
        <authorList>
            <person name="Hirooka S."/>
            <person name="Hirose Y."/>
            <person name="Kanesaki Y."/>
            <person name="Higuchi S."/>
            <person name="Fujiwara T."/>
            <person name="Onuma R."/>
            <person name="Era A."/>
            <person name="Ohbayashi R."/>
            <person name="Uzuka A."/>
            <person name="Nozaki H."/>
            <person name="Yoshikawa H."/>
            <person name="Miyagishima S.Y."/>
        </authorList>
    </citation>
    <scope>NUCLEOTIDE SEQUENCE [LARGE SCALE GENOMIC DNA]</scope>
    <source>
        <strain evidence="1 2">NIES-2499</strain>
    </source>
</reference>